<name>C0NXD7_AJECG</name>
<feature type="compositionally biased region" description="Polar residues" evidence="1">
    <location>
        <begin position="110"/>
        <end position="134"/>
    </location>
</feature>
<evidence type="ECO:0000256" key="1">
    <source>
        <dbReference type="SAM" id="MobiDB-lite"/>
    </source>
</evidence>
<reference evidence="2" key="1">
    <citation type="submission" date="2009-02" db="EMBL/GenBank/DDBJ databases">
        <title>The Genome Sequence of Ajellomyces capsulatus strain G186AR.</title>
        <authorList>
            <consortium name="The Broad Institute Genome Sequencing Platform"/>
            <person name="Champion M."/>
            <person name="Cuomo C."/>
            <person name="Ma L.-J."/>
            <person name="Henn M.R."/>
            <person name="Sil A."/>
            <person name="Goldman B."/>
            <person name="Young S.K."/>
            <person name="Kodira C.D."/>
            <person name="Zeng Q."/>
            <person name="Koehrsen M."/>
            <person name="Alvarado L."/>
            <person name="Berlin A."/>
            <person name="Borenstein D."/>
            <person name="Chen Z."/>
            <person name="Engels R."/>
            <person name="Freedman E."/>
            <person name="Gellesch M."/>
            <person name="Goldberg J."/>
            <person name="Griggs A."/>
            <person name="Gujja S."/>
            <person name="Heiman D."/>
            <person name="Hepburn T."/>
            <person name="Howarth C."/>
            <person name="Jen D."/>
            <person name="Larson L."/>
            <person name="Lewis B."/>
            <person name="Mehta T."/>
            <person name="Park D."/>
            <person name="Pearson M."/>
            <person name="Roberts A."/>
            <person name="Saif S."/>
            <person name="Shea T."/>
            <person name="Shenoy N."/>
            <person name="Sisk P."/>
            <person name="Stolte C."/>
            <person name="Sykes S."/>
            <person name="Walk T."/>
            <person name="White J."/>
            <person name="Yandava C."/>
            <person name="Klein B."/>
            <person name="McEwen J.G."/>
            <person name="Puccia R."/>
            <person name="Goldman G.H."/>
            <person name="Felipe M.S."/>
            <person name="Nino-Vega G."/>
            <person name="San-Blas G."/>
            <person name="Taylor J."/>
            <person name="Mendoza L."/>
            <person name="Galagan J."/>
            <person name="Nusbaum C."/>
            <person name="Birren B."/>
        </authorList>
    </citation>
    <scope>NUCLEOTIDE SEQUENCE</scope>
    <source>
        <strain evidence="2">G186AR</strain>
    </source>
</reference>
<dbReference type="RefSeq" id="XP_045284484.1">
    <property type="nucleotide sequence ID" value="XM_045435178.1"/>
</dbReference>
<gene>
    <name evidence="2" type="ORF">HCBG_08129</name>
</gene>
<dbReference type="AlphaFoldDB" id="C0NXD7"/>
<accession>C0NXD7</accession>
<feature type="compositionally biased region" description="Acidic residues" evidence="1">
    <location>
        <begin position="157"/>
        <end position="166"/>
    </location>
</feature>
<dbReference type="Proteomes" id="UP000001631">
    <property type="component" value="Unassembled WGS sequence"/>
</dbReference>
<keyword evidence="3" id="KW-1185">Reference proteome</keyword>
<evidence type="ECO:0000313" key="2">
    <source>
        <dbReference type="EMBL" id="EEH04003.1"/>
    </source>
</evidence>
<proteinExistence type="predicted"/>
<sequence>MQRINEHRRHYGALAATWPRNEQFTFGLPGQWKPAVADPTPAILPWIAHMEIMHKLDSPFLTRRLLAWQFPPAYPETQRHRHSLGREDAGWKTQSGEPTSPGVTLRGAQQLGSSSNLQDAMHQSSRQSTFNRPSAQKLFAASNGPRTTDPLPLPWVSEDDSSALNT</sequence>
<organism evidence="2 3">
    <name type="scientific">Ajellomyces capsulatus (strain G186AR / H82 / ATCC MYA-2454 / RMSCC 2432)</name>
    <name type="common">Darling's disease fungus</name>
    <name type="synonym">Histoplasma capsulatum</name>
    <dbReference type="NCBI Taxonomy" id="447093"/>
    <lineage>
        <taxon>Eukaryota</taxon>
        <taxon>Fungi</taxon>
        <taxon>Dikarya</taxon>
        <taxon>Ascomycota</taxon>
        <taxon>Pezizomycotina</taxon>
        <taxon>Eurotiomycetes</taxon>
        <taxon>Eurotiomycetidae</taxon>
        <taxon>Onygenales</taxon>
        <taxon>Ajellomycetaceae</taxon>
        <taxon>Histoplasma</taxon>
    </lineage>
</organism>
<dbReference type="InParanoid" id="C0NXD7"/>
<dbReference type="EMBL" id="GG663375">
    <property type="protein sequence ID" value="EEH04003.1"/>
    <property type="molecule type" value="Genomic_DNA"/>
</dbReference>
<protein>
    <submittedName>
        <fullName evidence="2">Uncharacterized protein</fullName>
    </submittedName>
</protein>
<evidence type="ECO:0000313" key="3">
    <source>
        <dbReference type="Proteomes" id="UP000001631"/>
    </source>
</evidence>
<feature type="compositionally biased region" description="Polar residues" evidence="1">
    <location>
        <begin position="92"/>
        <end position="102"/>
    </location>
</feature>
<feature type="region of interest" description="Disordered" evidence="1">
    <location>
        <begin position="78"/>
        <end position="166"/>
    </location>
</feature>
<dbReference type="HOGENOM" id="CLU_1602232_0_0_1"/>
<dbReference type="GeneID" id="69041145"/>